<evidence type="ECO:0000256" key="1">
    <source>
        <dbReference type="SAM" id="Phobius"/>
    </source>
</evidence>
<keyword evidence="1" id="KW-0812">Transmembrane</keyword>
<dbReference type="InterPro" id="IPR029069">
    <property type="entry name" value="HotDog_dom_sf"/>
</dbReference>
<organism evidence="2 3">
    <name type="scientific">Salinimicrobium flavum</name>
    <dbReference type="NCBI Taxonomy" id="1737065"/>
    <lineage>
        <taxon>Bacteria</taxon>
        <taxon>Pseudomonadati</taxon>
        <taxon>Bacteroidota</taxon>
        <taxon>Flavobacteriia</taxon>
        <taxon>Flavobacteriales</taxon>
        <taxon>Flavobacteriaceae</taxon>
        <taxon>Salinimicrobium</taxon>
    </lineage>
</organism>
<dbReference type="Pfam" id="PF14539">
    <property type="entry name" value="DUF4442"/>
    <property type="match status" value="1"/>
</dbReference>
<dbReference type="EMBL" id="JBHULT010000013">
    <property type="protein sequence ID" value="MFD2519168.1"/>
    <property type="molecule type" value="Genomic_DNA"/>
</dbReference>
<feature type="transmembrane region" description="Helical" evidence="1">
    <location>
        <begin position="51"/>
        <end position="72"/>
    </location>
</feature>
<accession>A0ABW5J215</accession>
<dbReference type="SUPFAM" id="SSF54637">
    <property type="entry name" value="Thioesterase/thiol ester dehydrase-isomerase"/>
    <property type="match status" value="1"/>
</dbReference>
<dbReference type="RefSeq" id="WP_380754936.1">
    <property type="nucleotide sequence ID" value="NZ_JBHULT010000013.1"/>
</dbReference>
<name>A0ABW5J215_9FLAO</name>
<comment type="caution">
    <text evidence="2">The sequence shown here is derived from an EMBL/GenBank/DDBJ whole genome shotgun (WGS) entry which is preliminary data.</text>
</comment>
<keyword evidence="3" id="KW-1185">Reference proteome</keyword>
<evidence type="ECO:0000313" key="2">
    <source>
        <dbReference type="EMBL" id="MFD2519168.1"/>
    </source>
</evidence>
<proteinExistence type="predicted"/>
<dbReference type="Gene3D" id="3.10.129.10">
    <property type="entry name" value="Hotdog Thioesterase"/>
    <property type="match status" value="1"/>
</dbReference>
<sequence>MEITTRNLNRFLMFKLPSAWLCGVRVKKLTDRICVTGVKHRWINQNPFNSLYFAVQAMAAELSTGALVMAGIKKSGKNISMLVAQNNSRFTKKATGRITFECADGAVISEAIEKTVATGEGQTFWMKSVGLNEEGQEVSVFEFEWTIKLKSGRKKMVSAESDM</sequence>
<reference evidence="3" key="1">
    <citation type="journal article" date="2019" name="Int. J. Syst. Evol. Microbiol.">
        <title>The Global Catalogue of Microorganisms (GCM) 10K type strain sequencing project: providing services to taxonomists for standard genome sequencing and annotation.</title>
        <authorList>
            <consortium name="The Broad Institute Genomics Platform"/>
            <consortium name="The Broad Institute Genome Sequencing Center for Infectious Disease"/>
            <person name="Wu L."/>
            <person name="Ma J."/>
        </authorList>
    </citation>
    <scope>NUCLEOTIDE SEQUENCE [LARGE SCALE GENOMIC DNA]</scope>
    <source>
        <strain evidence="3">KCTC 42585</strain>
    </source>
</reference>
<evidence type="ECO:0000313" key="3">
    <source>
        <dbReference type="Proteomes" id="UP001597468"/>
    </source>
</evidence>
<gene>
    <name evidence="2" type="ORF">ACFSTG_14765</name>
</gene>
<dbReference type="Proteomes" id="UP001597468">
    <property type="component" value="Unassembled WGS sequence"/>
</dbReference>
<keyword evidence="1" id="KW-0472">Membrane</keyword>
<dbReference type="InterPro" id="IPR027961">
    <property type="entry name" value="DUF4442"/>
</dbReference>
<protein>
    <submittedName>
        <fullName evidence="2">DUF4442 domain-containing protein</fullName>
    </submittedName>
</protein>
<keyword evidence="1" id="KW-1133">Transmembrane helix</keyword>